<keyword evidence="2" id="KW-1185">Reference proteome</keyword>
<protein>
    <submittedName>
        <fullName evidence="1">Uncharacterized protein</fullName>
    </submittedName>
</protein>
<gene>
    <name evidence="1" type="ORF">AAFF_G00153310</name>
</gene>
<dbReference type="AlphaFoldDB" id="A0AAD7T0B5"/>
<proteinExistence type="predicted"/>
<comment type="caution">
    <text evidence="1">The sequence shown here is derived from an EMBL/GenBank/DDBJ whole genome shotgun (WGS) entry which is preliminary data.</text>
</comment>
<evidence type="ECO:0000313" key="1">
    <source>
        <dbReference type="EMBL" id="KAJ8411693.1"/>
    </source>
</evidence>
<organism evidence="1 2">
    <name type="scientific">Aldrovandia affinis</name>
    <dbReference type="NCBI Taxonomy" id="143900"/>
    <lineage>
        <taxon>Eukaryota</taxon>
        <taxon>Metazoa</taxon>
        <taxon>Chordata</taxon>
        <taxon>Craniata</taxon>
        <taxon>Vertebrata</taxon>
        <taxon>Euteleostomi</taxon>
        <taxon>Actinopterygii</taxon>
        <taxon>Neopterygii</taxon>
        <taxon>Teleostei</taxon>
        <taxon>Notacanthiformes</taxon>
        <taxon>Halosauridae</taxon>
        <taxon>Aldrovandia</taxon>
    </lineage>
</organism>
<reference evidence="1" key="1">
    <citation type="journal article" date="2023" name="Science">
        <title>Genome structures resolve the early diversification of teleost fishes.</title>
        <authorList>
            <person name="Parey E."/>
            <person name="Louis A."/>
            <person name="Montfort J."/>
            <person name="Bouchez O."/>
            <person name="Roques C."/>
            <person name="Iampietro C."/>
            <person name="Lluch J."/>
            <person name="Castinel A."/>
            <person name="Donnadieu C."/>
            <person name="Desvignes T."/>
            <person name="Floi Bucao C."/>
            <person name="Jouanno E."/>
            <person name="Wen M."/>
            <person name="Mejri S."/>
            <person name="Dirks R."/>
            <person name="Jansen H."/>
            <person name="Henkel C."/>
            <person name="Chen W.J."/>
            <person name="Zahm M."/>
            <person name="Cabau C."/>
            <person name="Klopp C."/>
            <person name="Thompson A.W."/>
            <person name="Robinson-Rechavi M."/>
            <person name="Braasch I."/>
            <person name="Lecointre G."/>
            <person name="Bobe J."/>
            <person name="Postlethwait J.H."/>
            <person name="Berthelot C."/>
            <person name="Roest Crollius H."/>
            <person name="Guiguen Y."/>
        </authorList>
    </citation>
    <scope>NUCLEOTIDE SEQUENCE</scope>
    <source>
        <strain evidence="1">NC1722</strain>
    </source>
</reference>
<evidence type="ECO:0000313" key="2">
    <source>
        <dbReference type="Proteomes" id="UP001221898"/>
    </source>
</evidence>
<sequence>MCSRISRIAVSVRHVWRGPGESSAAALPLSEHPATAFHIKNTAGDLFRQGRGSGRSAPGQIIKANSIHKRRPRSLIPAGAPVRGLELHRTAETISLPCSSQSAYRASEALRKEAPWADAANAGPVGHAAGIRPLISPGTLGACCEIILQRAWILGPLVGIASGQKAGIPQSPTLFQAPVFGPFHRAITLMYVRKIIDSILS</sequence>
<dbReference type="Proteomes" id="UP001221898">
    <property type="component" value="Unassembled WGS sequence"/>
</dbReference>
<accession>A0AAD7T0B5</accession>
<name>A0AAD7T0B5_9TELE</name>
<dbReference type="EMBL" id="JAINUG010000021">
    <property type="protein sequence ID" value="KAJ8411693.1"/>
    <property type="molecule type" value="Genomic_DNA"/>
</dbReference>